<keyword evidence="9" id="KW-1185">Reference proteome</keyword>
<dbReference type="EC" id="1.6.5.-" evidence="6"/>
<feature type="binding site" evidence="6">
    <location>
        <begin position="85"/>
        <end position="88"/>
    </location>
    <ligand>
        <name>FMN</name>
        <dbReference type="ChEBI" id="CHEBI:58210"/>
    </ligand>
</feature>
<dbReference type="PANTHER" id="PTHR43741:SF4">
    <property type="entry name" value="FMN-DEPENDENT NADH:QUINONE OXIDOREDUCTASE"/>
    <property type="match status" value="1"/>
</dbReference>
<comment type="caution">
    <text evidence="6">Lacks conserved residue(s) required for the propagation of feature annotation.</text>
</comment>
<dbReference type="Pfam" id="PF02525">
    <property type="entry name" value="Flavodoxin_2"/>
    <property type="match status" value="1"/>
</dbReference>
<dbReference type="InterPro" id="IPR050104">
    <property type="entry name" value="FMN-dep_NADH:Q_OxRdtase_AzoR1"/>
</dbReference>
<organism evidence="8 9">
    <name type="scientific">Lysobacter spongiicola DSM 21749</name>
    <dbReference type="NCBI Taxonomy" id="1122188"/>
    <lineage>
        <taxon>Bacteria</taxon>
        <taxon>Pseudomonadati</taxon>
        <taxon>Pseudomonadota</taxon>
        <taxon>Gammaproteobacteria</taxon>
        <taxon>Lysobacterales</taxon>
        <taxon>Lysobacteraceae</taxon>
        <taxon>Novilysobacter</taxon>
    </lineage>
</organism>
<evidence type="ECO:0000313" key="9">
    <source>
        <dbReference type="Proteomes" id="UP000190061"/>
    </source>
</evidence>
<dbReference type="GO" id="GO:0010181">
    <property type="term" value="F:FMN binding"/>
    <property type="evidence" value="ECO:0007669"/>
    <property type="project" value="UniProtKB-UniRule"/>
</dbReference>
<feature type="domain" description="Flavodoxin-like fold" evidence="7">
    <location>
        <begin position="1"/>
        <end position="183"/>
    </location>
</feature>
<keyword evidence="4 6" id="KW-0520">NAD</keyword>
<dbReference type="GO" id="GO:0009055">
    <property type="term" value="F:electron transfer activity"/>
    <property type="evidence" value="ECO:0007669"/>
    <property type="project" value="UniProtKB-UniRule"/>
</dbReference>
<evidence type="ECO:0000256" key="5">
    <source>
        <dbReference type="ARBA" id="ARBA00048542"/>
    </source>
</evidence>
<name>A0A1T4LUF9_9GAMM</name>
<dbReference type="GO" id="GO:0016655">
    <property type="term" value="F:oxidoreductase activity, acting on NAD(P)H, quinone or similar compound as acceptor"/>
    <property type="evidence" value="ECO:0007669"/>
    <property type="project" value="InterPro"/>
</dbReference>
<comment type="function">
    <text evidence="6">Also exhibits azoreductase activity. Catalyzes the reductive cleavage of the azo bond in aromatic azo compounds to the corresponding amines.</text>
</comment>
<dbReference type="OrthoDB" id="9787136at2"/>
<dbReference type="AlphaFoldDB" id="A0A1T4LUF9"/>
<dbReference type="EC" id="1.7.1.17" evidence="6"/>
<dbReference type="Gene3D" id="3.40.50.360">
    <property type="match status" value="1"/>
</dbReference>
<evidence type="ECO:0000259" key="7">
    <source>
        <dbReference type="Pfam" id="PF02525"/>
    </source>
</evidence>
<evidence type="ECO:0000256" key="2">
    <source>
        <dbReference type="ARBA" id="ARBA00022643"/>
    </source>
</evidence>
<evidence type="ECO:0000256" key="4">
    <source>
        <dbReference type="ARBA" id="ARBA00023027"/>
    </source>
</evidence>
<reference evidence="8 9" key="1">
    <citation type="submission" date="2017-02" db="EMBL/GenBank/DDBJ databases">
        <authorList>
            <person name="Peterson S.W."/>
        </authorList>
    </citation>
    <scope>NUCLEOTIDE SEQUENCE [LARGE SCALE GENOMIC DNA]</scope>
    <source>
        <strain evidence="8 9">DSM 21749</strain>
    </source>
</reference>
<protein>
    <recommendedName>
        <fullName evidence="6">FMN dependent NADH:quinone oxidoreductase</fullName>
        <ecNumber evidence="6">1.6.5.-</ecNumber>
    </recommendedName>
    <alternativeName>
        <fullName evidence="6">Azo-dye reductase</fullName>
    </alternativeName>
    <alternativeName>
        <fullName evidence="6">FMN-dependent NADH-azo compound oxidoreductase</fullName>
    </alternativeName>
    <alternativeName>
        <fullName evidence="6">FMN-dependent NADH-azoreductase</fullName>
        <ecNumber evidence="6">1.7.1.17</ecNumber>
    </alternativeName>
</protein>
<dbReference type="GO" id="GO:0016652">
    <property type="term" value="F:oxidoreductase activity, acting on NAD(P)H as acceptor"/>
    <property type="evidence" value="ECO:0007669"/>
    <property type="project" value="UniProtKB-UniRule"/>
</dbReference>
<evidence type="ECO:0000313" key="8">
    <source>
        <dbReference type="EMBL" id="SJZ58094.1"/>
    </source>
</evidence>
<accession>A0A1T4LUF9</accession>
<evidence type="ECO:0000256" key="6">
    <source>
        <dbReference type="HAMAP-Rule" id="MF_01216"/>
    </source>
</evidence>
<keyword evidence="2 6" id="KW-0288">FMN</keyword>
<sequence length="192" mass="20394">MKLLHIDSSALGAGSVTRELSAAIVARWADSVPDLQVRYRDLDSDPLPHLNGHALAKADPAAAAEAEEILGGFLEADVVVVGAPMYNFTVPSTLKAWIDRIAVAGRTFRYTENGPEGLAGAKKVIIASGRGGMHQDAPSDFQEPFLRFLFGFLGVTDITFVRAEGVALSSDHRQSAVTQALASIPEPVREAA</sequence>
<comment type="catalytic activity">
    <reaction evidence="6">
        <text>2 a quinone + NADH + H(+) = 2 a 1,4-benzosemiquinone + NAD(+)</text>
        <dbReference type="Rhea" id="RHEA:65952"/>
        <dbReference type="ChEBI" id="CHEBI:15378"/>
        <dbReference type="ChEBI" id="CHEBI:57540"/>
        <dbReference type="ChEBI" id="CHEBI:57945"/>
        <dbReference type="ChEBI" id="CHEBI:132124"/>
        <dbReference type="ChEBI" id="CHEBI:134225"/>
    </reaction>
</comment>
<keyword evidence="3 6" id="KW-0560">Oxidoreductase</keyword>
<dbReference type="Proteomes" id="UP000190061">
    <property type="component" value="Unassembled WGS sequence"/>
</dbReference>
<dbReference type="RefSeq" id="WP_078756811.1">
    <property type="nucleotide sequence ID" value="NZ_FUXP01000001.1"/>
</dbReference>
<comment type="cofactor">
    <cofactor evidence="6">
        <name>FMN</name>
        <dbReference type="ChEBI" id="CHEBI:58210"/>
    </cofactor>
    <text evidence="6">Binds 1 FMN per subunit.</text>
</comment>
<dbReference type="InterPro" id="IPR003680">
    <property type="entry name" value="Flavodoxin_fold"/>
</dbReference>
<gene>
    <name evidence="6" type="primary">azoR</name>
    <name evidence="8" type="ORF">SAMN02745674_00153</name>
</gene>
<evidence type="ECO:0000256" key="3">
    <source>
        <dbReference type="ARBA" id="ARBA00023002"/>
    </source>
</evidence>
<dbReference type="InterPro" id="IPR029039">
    <property type="entry name" value="Flavoprotein-like_sf"/>
</dbReference>
<keyword evidence="1 6" id="KW-0285">Flavoprotein</keyword>
<dbReference type="STRING" id="1122188.SAMN02745674_00153"/>
<comment type="catalytic activity">
    <reaction evidence="5">
        <text>N,N-dimethyl-1,4-phenylenediamine + anthranilate + 2 NAD(+) = 2-(4-dimethylaminophenyl)diazenylbenzoate + 2 NADH + 2 H(+)</text>
        <dbReference type="Rhea" id="RHEA:55872"/>
        <dbReference type="ChEBI" id="CHEBI:15378"/>
        <dbReference type="ChEBI" id="CHEBI:15783"/>
        <dbReference type="ChEBI" id="CHEBI:16567"/>
        <dbReference type="ChEBI" id="CHEBI:57540"/>
        <dbReference type="ChEBI" id="CHEBI:57945"/>
        <dbReference type="ChEBI" id="CHEBI:71579"/>
        <dbReference type="EC" id="1.7.1.17"/>
    </reaction>
    <physiologicalReaction direction="right-to-left" evidence="5">
        <dbReference type="Rhea" id="RHEA:55874"/>
    </physiologicalReaction>
</comment>
<dbReference type="SUPFAM" id="SSF52218">
    <property type="entry name" value="Flavoproteins"/>
    <property type="match status" value="1"/>
</dbReference>
<dbReference type="InterPro" id="IPR023048">
    <property type="entry name" value="NADH:quinone_OxRdtase_FMN_depd"/>
</dbReference>
<comment type="similarity">
    <text evidence="6">Belongs to the azoreductase type 1 family.</text>
</comment>
<comment type="function">
    <text evidence="6">Quinone reductase that provides resistance to thiol-specific stress caused by electrophilic quinones.</text>
</comment>
<feature type="binding site" evidence="6">
    <location>
        <position position="9"/>
    </location>
    <ligand>
        <name>FMN</name>
        <dbReference type="ChEBI" id="CHEBI:58210"/>
    </ligand>
</feature>
<dbReference type="EMBL" id="FUXP01000001">
    <property type="protein sequence ID" value="SJZ58094.1"/>
    <property type="molecule type" value="Genomic_DNA"/>
</dbReference>
<dbReference type="HAMAP" id="MF_01216">
    <property type="entry name" value="Azoreductase_type1"/>
    <property type="match status" value="1"/>
</dbReference>
<comment type="subunit">
    <text evidence="6">Homodimer.</text>
</comment>
<evidence type="ECO:0000256" key="1">
    <source>
        <dbReference type="ARBA" id="ARBA00022630"/>
    </source>
</evidence>
<proteinExistence type="inferred from homology"/>
<dbReference type="PANTHER" id="PTHR43741">
    <property type="entry name" value="FMN-DEPENDENT NADH-AZOREDUCTASE 1"/>
    <property type="match status" value="1"/>
</dbReference>